<evidence type="ECO:0000256" key="1">
    <source>
        <dbReference type="SAM" id="MobiDB-lite"/>
    </source>
</evidence>
<feature type="compositionally biased region" description="Basic and acidic residues" evidence="1">
    <location>
        <begin position="8"/>
        <end position="25"/>
    </location>
</feature>
<feature type="transmembrane region" description="Helical" evidence="2">
    <location>
        <begin position="92"/>
        <end position="110"/>
    </location>
</feature>
<dbReference type="PANTHER" id="PTHR12879:SF8">
    <property type="entry name" value="SPHINGOLIPID DELTA(4)-DESATURASE DES1"/>
    <property type="match status" value="1"/>
</dbReference>
<dbReference type="GO" id="GO:0042284">
    <property type="term" value="F:sphingolipid delta-4 desaturase activity"/>
    <property type="evidence" value="ECO:0007669"/>
    <property type="project" value="TreeGrafter"/>
</dbReference>
<evidence type="ECO:0000313" key="4">
    <source>
        <dbReference type="EMBL" id="KAJ8658666.1"/>
    </source>
</evidence>
<feature type="region of interest" description="Disordered" evidence="1">
    <location>
        <begin position="1"/>
        <end position="37"/>
    </location>
</feature>
<dbReference type="EMBL" id="JARTCD010000023">
    <property type="protein sequence ID" value="KAJ8658666.1"/>
    <property type="molecule type" value="Genomic_DNA"/>
</dbReference>
<sequence>MPPLVETQVKDEPVLVSRAKQDERPPTPPEDQEQHPDYRYPLYLGNWKRSIPYVDDDFTRDDMDEPHLKRKHTILRKHPEVEKLYGTDIRTLYVAIAINAIQLGLAYYFGRGSSSPVSLWVFLGTAYFVGATLTGMIGVIIHEACHCLITKNKILNRYVGLLANICLPVPIAQSFRRYHIQHHSWQGVEGLDPDLPLEWEKKMIRGNAFTKLVWILLYPVMYVVRGACMQNDRQLTLSKWEIINLVFSISMDIAIQQVCGWRGLGYLFLSLWFGYSLHPGAAHFIQEHYTFDDGQETYSYYGVLNVPFMNIGYHNEHHDFQKIPWSKLPALKDTANEFYDSLSYHTSWIYVHWKFIFDKTMGPQSRLIRGYDEFKAGRSLLSKMKAFEEKHK</sequence>
<protein>
    <recommendedName>
        <fullName evidence="3">Sphingolipid delta4-desaturase N-terminal domain-containing protein</fullName>
    </recommendedName>
</protein>
<dbReference type="GO" id="GO:0046513">
    <property type="term" value="P:ceramide biosynthetic process"/>
    <property type="evidence" value="ECO:0007669"/>
    <property type="project" value="TreeGrafter"/>
</dbReference>
<dbReference type="GO" id="GO:0016020">
    <property type="term" value="C:membrane"/>
    <property type="evidence" value="ECO:0007669"/>
    <property type="project" value="GOC"/>
</dbReference>
<dbReference type="Pfam" id="PF00487">
    <property type="entry name" value="FA_desaturase"/>
    <property type="match status" value="1"/>
</dbReference>
<keyword evidence="2" id="KW-1133">Transmembrane helix</keyword>
<comment type="caution">
    <text evidence="4">The sequence shown here is derived from an EMBL/GenBank/DDBJ whole genome shotgun (WGS) entry which is preliminary data.</text>
</comment>
<feature type="transmembrane region" description="Helical" evidence="2">
    <location>
        <begin position="117"/>
        <end position="141"/>
    </location>
</feature>
<dbReference type="SMART" id="SM01269">
    <property type="entry name" value="Lipid_DES"/>
    <property type="match status" value="1"/>
</dbReference>
<dbReference type="InterPro" id="IPR013866">
    <property type="entry name" value="Sphingolipid_d4-desaturase_N"/>
</dbReference>
<dbReference type="RefSeq" id="XP_058343579.1">
    <property type="nucleotide sequence ID" value="XM_058485744.1"/>
</dbReference>
<dbReference type="AlphaFoldDB" id="A0AAD7V514"/>
<dbReference type="InterPro" id="IPR005804">
    <property type="entry name" value="FA_desaturase_dom"/>
</dbReference>
<dbReference type="GeneID" id="83213118"/>
<evidence type="ECO:0000259" key="3">
    <source>
        <dbReference type="SMART" id="SM01269"/>
    </source>
</evidence>
<feature type="domain" description="Sphingolipid delta4-desaturase N-terminal" evidence="3">
    <location>
        <begin position="53"/>
        <end position="91"/>
    </location>
</feature>
<keyword evidence="2" id="KW-0472">Membrane</keyword>
<reference evidence="4 5" key="1">
    <citation type="submission" date="2023-03" db="EMBL/GenBank/DDBJ databases">
        <title>Genome sequence of Lichtheimia ornata CBS 291.66.</title>
        <authorList>
            <person name="Mohabir J.T."/>
            <person name="Shea T.P."/>
            <person name="Kurbessoian T."/>
            <person name="Berby B."/>
            <person name="Fontaine J."/>
            <person name="Livny J."/>
            <person name="Gnirke A."/>
            <person name="Stajich J.E."/>
            <person name="Cuomo C.A."/>
        </authorList>
    </citation>
    <scope>NUCLEOTIDE SEQUENCE [LARGE SCALE GENOMIC DNA]</scope>
    <source>
        <strain evidence="4">CBS 291.66</strain>
    </source>
</reference>
<evidence type="ECO:0000313" key="5">
    <source>
        <dbReference type="Proteomes" id="UP001234581"/>
    </source>
</evidence>
<proteinExistence type="predicted"/>
<dbReference type="Proteomes" id="UP001234581">
    <property type="component" value="Unassembled WGS sequence"/>
</dbReference>
<dbReference type="PANTHER" id="PTHR12879">
    <property type="entry name" value="SPHINGOLIPID DELTA 4 DESATURASE/C-4 HYDROXYLASE PROTEIN DES2"/>
    <property type="match status" value="1"/>
</dbReference>
<dbReference type="Pfam" id="PF08557">
    <property type="entry name" value="Lipid_DES"/>
    <property type="match status" value="1"/>
</dbReference>
<name>A0AAD7V514_9FUNG</name>
<keyword evidence="5" id="KW-1185">Reference proteome</keyword>
<gene>
    <name evidence="4" type="ORF">O0I10_005706</name>
</gene>
<evidence type="ECO:0000256" key="2">
    <source>
        <dbReference type="SAM" id="Phobius"/>
    </source>
</evidence>
<accession>A0AAD7V514</accession>
<organism evidence="4 5">
    <name type="scientific">Lichtheimia ornata</name>
    <dbReference type="NCBI Taxonomy" id="688661"/>
    <lineage>
        <taxon>Eukaryota</taxon>
        <taxon>Fungi</taxon>
        <taxon>Fungi incertae sedis</taxon>
        <taxon>Mucoromycota</taxon>
        <taxon>Mucoromycotina</taxon>
        <taxon>Mucoromycetes</taxon>
        <taxon>Mucorales</taxon>
        <taxon>Lichtheimiaceae</taxon>
        <taxon>Lichtheimia</taxon>
    </lineage>
</organism>
<keyword evidence="2" id="KW-0812">Transmembrane</keyword>